<dbReference type="Pfam" id="PF16026">
    <property type="entry name" value="MIEAP"/>
    <property type="match status" value="1"/>
</dbReference>
<dbReference type="KEGG" id="cvn:111126873"/>
<feature type="compositionally biased region" description="Polar residues" evidence="1">
    <location>
        <begin position="403"/>
        <end position="412"/>
    </location>
</feature>
<feature type="compositionally biased region" description="Basic and acidic residues" evidence="1">
    <location>
        <begin position="327"/>
        <end position="399"/>
    </location>
</feature>
<feature type="region of interest" description="Disordered" evidence="1">
    <location>
        <begin position="252"/>
        <end position="278"/>
    </location>
</feature>
<feature type="compositionally biased region" description="Polar residues" evidence="1">
    <location>
        <begin position="75"/>
        <end position="88"/>
    </location>
</feature>
<evidence type="ECO:0000313" key="4">
    <source>
        <dbReference type="RefSeq" id="XP_022327488.1"/>
    </source>
</evidence>
<dbReference type="Proteomes" id="UP000694844">
    <property type="component" value="Chromosome 3"/>
</dbReference>
<feature type="compositionally biased region" description="Basic residues" evidence="1">
    <location>
        <begin position="1"/>
        <end position="12"/>
    </location>
</feature>
<accession>A0A8B8DHX4</accession>
<feature type="region of interest" description="Disordered" evidence="1">
    <location>
        <begin position="1"/>
        <end position="30"/>
    </location>
</feature>
<feature type="compositionally biased region" description="Polar residues" evidence="1">
    <location>
        <begin position="13"/>
        <end position="30"/>
    </location>
</feature>
<feature type="region of interest" description="Disordered" evidence="1">
    <location>
        <begin position="137"/>
        <end position="159"/>
    </location>
</feature>
<keyword evidence="3" id="KW-1185">Reference proteome</keyword>
<dbReference type="GeneID" id="111126873"/>
<protein>
    <submittedName>
        <fullName evidence="4">Centrosomal protein of 290 kDa-like</fullName>
    </submittedName>
</protein>
<evidence type="ECO:0000259" key="2">
    <source>
        <dbReference type="Pfam" id="PF16026"/>
    </source>
</evidence>
<proteinExistence type="predicted"/>
<gene>
    <name evidence="4" type="primary">LOC111126873</name>
</gene>
<name>A0A8B8DHX4_CRAVI</name>
<evidence type="ECO:0000256" key="1">
    <source>
        <dbReference type="SAM" id="MobiDB-lite"/>
    </source>
</evidence>
<feature type="compositionally biased region" description="Basic and acidic residues" evidence="1">
    <location>
        <begin position="64"/>
        <end position="74"/>
    </location>
</feature>
<feature type="region of interest" description="Disordered" evidence="1">
    <location>
        <begin position="327"/>
        <end position="412"/>
    </location>
</feature>
<feature type="domain" description="Mitochondria-eating protein C-terminal" evidence="2">
    <location>
        <begin position="447"/>
        <end position="632"/>
    </location>
</feature>
<dbReference type="InterPro" id="IPR031981">
    <property type="entry name" value="MIEAP_C"/>
</dbReference>
<feature type="region of interest" description="Disordered" evidence="1">
    <location>
        <begin position="64"/>
        <end position="103"/>
    </location>
</feature>
<dbReference type="AlphaFoldDB" id="A0A8B8DHX4"/>
<sequence>MATRKTTAKKKSGTPTKQGNPTPVNENTDNTFLKELYDDQLKESAEKIKHLEKTEEELKRKLDDLGAENKRLQEEITNPKGNSNNEGLTSEKEKLLEENANLKVDSSNHRAEVEIKELKTTIDTQKKELEKLSAVNKRLQDENAKQKETSPNDGLHAENLKLKEENAKLKETASDNGNIQDTSKLEKEHADFKRRLEDEISDLKKTIDNQKKELENFTERKIDDQQKKVDHHINETNALRAENQKLKEENAKLKETASDDGKKSEVKALEKQVEEERKRNIQIASKLEKEQAEFKRVDGELSDLKDTINAQKKELETLHDEIQKLKEENAKLKRTSSDDGKKSEVKVLEKQLEEEKKRKEAEFRKLEKENEERKQKIQHLERENRELSEDHDKRKELMKKQTKSPLPGNNSALMKENEALRNRLSELAGAKLTEGNPNIADLSDKNRPTNLAENFSELYDNEWTDALEELLDQGKKSEEEGIKVLLDILKDAYEFSSNQSATFYSYTSKGLNGIGLKDEKVKSWPIGVSKQIKDVRKSISVLVAGSLSKEFITSQNQGYAEATKKYAKACASLCWFMCVQDPPVFIEANTPKGAFNKDLYRAYTKSGQDYAFLVWPPLYLYKGGQLLGKGIAQGC</sequence>
<reference evidence="4" key="1">
    <citation type="submission" date="2025-08" db="UniProtKB">
        <authorList>
            <consortium name="RefSeq"/>
        </authorList>
    </citation>
    <scope>IDENTIFICATION</scope>
    <source>
        <tissue evidence="4">Whole sample</tissue>
    </source>
</reference>
<evidence type="ECO:0000313" key="3">
    <source>
        <dbReference type="Proteomes" id="UP000694844"/>
    </source>
</evidence>
<feature type="compositionally biased region" description="Basic and acidic residues" evidence="1">
    <location>
        <begin position="138"/>
        <end position="159"/>
    </location>
</feature>
<organism evidence="3 4">
    <name type="scientific">Crassostrea virginica</name>
    <name type="common">Eastern oyster</name>
    <dbReference type="NCBI Taxonomy" id="6565"/>
    <lineage>
        <taxon>Eukaryota</taxon>
        <taxon>Metazoa</taxon>
        <taxon>Spiralia</taxon>
        <taxon>Lophotrochozoa</taxon>
        <taxon>Mollusca</taxon>
        <taxon>Bivalvia</taxon>
        <taxon>Autobranchia</taxon>
        <taxon>Pteriomorphia</taxon>
        <taxon>Ostreida</taxon>
        <taxon>Ostreoidea</taxon>
        <taxon>Ostreidae</taxon>
        <taxon>Crassostrea</taxon>
    </lineage>
</organism>
<dbReference type="RefSeq" id="XP_022327488.1">
    <property type="nucleotide sequence ID" value="XM_022471780.1"/>
</dbReference>
<dbReference type="OrthoDB" id="6159177at2759"/>